<evidence type="ECO:0000313" key="2">
    <source>
        <dbReference type="Proteomes" id="UP000198280"/>
    </source>
</evidence>
<accession>A0A239D2I8</accession>
<evidence type="ECO:0000313" key="1">
    <source>
        <dbReference type="EMBL" id="SNS26736.1"/>
    </source>
</evidence>
<gene>
    <name evidence="1" type="ORF">SAMN05216252_104361</name>
</gene>
<keyword evidence="2" id="KW-1185">Reference proteome</keyword>
<protein>
    <submittedName>
        <fullName evidence="1">Uncharacterized protein</fullName>
    </submittedName>
</protein>
<dbReference type="Pfam" id="PF20138">
    <property type="entry name" value="DUF6528"/>
    <property type="match status" value="1"/>
</dbReference>
<dbReference type="Proteomes" id="UP000198280">
    <property type="component" value="Unassembled WGS sequence"/>
</dbReference>
<dbReference type="OrthoDB" id="1007317at2"/>
<dbReference type="EMBL" id="FZOF01000004">
    <property type="protein sequence ID" value="SNS26736.1"/>
    <property type="molecule type" value="Genomic_DNA"/>
</dbReference>
<organism evidence="1 2">
    <name type="scientific">Actinacidiphila glaucinigra</name>
    <dbReference type="NCBI Taxonomy" id="235986"/>
    <lineage>
        <taxon>Bacteria</taxon>
        <taxon>Bacillati</taxon>
        <taxon>Actinomycetota</taxon>
        <taxon>Actinomycetes</taxon>
        <taxon>Kitasatosporales</taxon>
        <taxon>Streptomycetaceae</taxon>
        <taxon>Actinacidiphila</taxon>
    </lineage>
</organism>
<dbReference type="InterPro" id="IPR045383">
    <property type="entry name" value="DUF6528"/>
</dbReference>
<reference evidence="1 2" key="1">
    <citation type="submission" date="2017-06" db="EMBL/GenBank/DDBJ databases">
        <authorList>
            <person name="Kim H.J."/>
            <person name="Triplett B.A."/>
        </authorList>
    </citation>
    <scope>NUCLEOTIDE SEQUENCE [LARGE SCALE GENOMIC DNA]</scope>
    <source>
        <strain evidence="1 2">CGMCC 4.1858</strain>
    </source>
</reference>
<name>A0A239D2I8_9ACTN</name>
<proteinExistence type="predicted"/>
<dbReference type="RefSeq" id="WP_089223449.1">
    <property type="nucleotide sequence ID" value="NZ_FZOF01000004.1"/>
</dbReference>
<sequence length="287" mass="30939">MTRHAARKSHPIATADQSCNGVLVFDPEAADWSGPAAVTWRWSAPGGAGTSWQHLSDVRLRRTQAYGRVVLVAASGGRAAMVREDTGAIVWQTVTPADSPHAIERIPGGVIVVASGAPGRLRLYADTEQSAPFRTVPLPRARGVLYDPEHGALWAIGAERLVRYAVSGRGTATTLTEHSAVRFEGEGRDLQPVYGDPGALWFTDTYGVYRLDVATRRYRQVDGASGVSAYTNQPTGTRIRARSQAAGPRGWGGPTVEFLDADGTPVYARTRPGAEFATVRLWTPDFR</sequence>
<dbReference type="AlphaFoldDB" id="A0A239D2I8"/>
<dbReference type="SUPFAM" id="SSF63825">
    <property type="entry name" value="YWTD domain"/>
    <property type="match status" value="1"/>
</dbReference>